<dbReference type="EMBL" id="VIWW01000001">
    <property type="protein sequence ID" value="TWG05072.1"/>
    <property type="molecule type" value="Genomic_DNA"/>
</dbReference>
<dbReference type="OrthoDB" id="4247524at2"/>
<dbReference type="Proteomes" id="UP000318186">
    <property type="component" value="Unassembled WGS sequence"/>
</dbReference>
<comment type="caution">
    <text evidence="3">The sequence shown here is derived from an EMBL/GenBank/DDBJ whole genome shotgun (WGS) entry which is preliminary data.</text>
</comment>
<gene>
    <name evidence="3" type="ORF">FHX80_113548</name>
</gene>
<dbReference type="RefSeq" id="WP_145765088.1">
    <property type="nucleotide sequence ID" value="NZ_VIWW01000001.1"/>
</dbReference>
<feature type="region of interest" description="Disordered" evidence="1">
    <location>
        <begin position="253"/>
        <end position="306"/>
    </location>
</feature>
<protein>
    <submittedName>
        <fullName evidence="3">Uncharacterized protein</fullName>
    </submittedName>
</protein>
<evidence type="ECO:0000313" key="3">
    <source>
        <dbReference type="EMBL" id="TWG05072.1"/>
    </source>
</evidence>
<keyword evidence="2" id="KW-0812">Transmembrane</keyword>
<name>A0A561V0D9_9ACTN</name>
<accession>A0A561V0D9</accession>
<proteinExistence type="predicted"/>
<evidence type="ECO:0000256" key="2">
    <source>
        <dbReference type="SAM" id="Phobius"/>
    </source>
</evidence>
<evidence type="ECO:0000313" key="4">
    <source>
        <dbReference type="Proteomes" id="UP000318186"/>
    </source>
</evidence>
<dbReference type="AlphaFoldDB" id="A0A561V0D9"/>
<keyword evidence="2" id="KW-0472">Membrane</keyword>
<feature type="transmembrane region" description="Helical" evidence="2">
    <location>
        <begin position="76"/>
        <end position="98"/>
    </location>
</feature>
<organism evidence="3 4">
    <name type="scientific">Streptomyces brevispora</name>
    <dbReference type="NCBI Taxonomy" id="887462"/>
    <lineage>
        <taxon>Bacteria</taxon>
        <taxon>Bacillati</taxon>
        <taxon>Actinomycetota</taxon>
        <taxon>Actinomycetes</taxon>
        <taxon>Kitasatosporales</taxon>
        <taxon>Streptomycetaceae</taxon>
        <taxon>Streptomyces</taxon>
    </lineage>
</organism>
<feature type="compositionally biased region" description="Basic and acidic residues" evidence="1">
    <location>
        <begin position="270"/>
        <end position="282"/>
    </location>
</feature>
<keyword evidence="2" id="KW-1133">Transmembrane helix</keyword>
<reference evidence="3 4" key="1">
    <citation type="submission" date="2019-06" db="EMBL/GenBank/DDBJ databases">
        <title>Sequencing the genomes of 1000 actinobacteria strains.</title>
        <authorList>
            <person name="Klenk H.-P."/>
        </authorList>
    </citation>
    <scope>NUCLEOTIDE SEQUENCE [LARGE SCALE GENOMIC DNA]</scope>
    <source>
        <strain evidence="3 4">DSM 42059</strain>
    </source>
</reference>
<sequence>MKTLPKSRRKSKTPAAAAISKRLEETIESAEYWARRMPREAVRLVRKERLYGIVAGGISLSTGFLVWPMVAESSALTVQVLVSGLSGLAALAIAAPYASGLSDRGEDAIKLGGVYGTAHRELTYARERGGVGSAKNASRLSEVLQQFDFIEERRDSLGIPARPRMVSMSDLSMIQGVEARESAIPIEPSKRPRKPAPAVPAESGRTVVVDQDAVATLIYLLATQLASNNQNAPAGFTDRPFAYQPEIWEQGSAGRLEPDRQLPLPFELSRGSEPEGRDEERLTATPNRRLSKLSGPAGPLRRFSRS</sequence>
<evidence type="ECO:0000256" key="1">
    <source>
        <dbReference type="SAM" id="MobiDB-lite"/>
    </source>
</evidence>
<feature type="transmembrane region" description="Helical" evidence="2">
    <location>
        <begin position="50"/>
        <end position="70"/>
    </location>
</feature>